<name>A0A9N8V0L5_9GLOM</name>
<dbReference type="Proteomes" id="UP000789706">
    <property type="component" value="Unassembled WGS sequence"/>
</dbReference>
<keyword evidence="1" id="KW-0732">Signal</keyword>
<accession>A0A9N8V0L5</accession>
<dbReference type="AlphaFoldDB" id="A0A9N8V0L5"/>
<gene>
    <name evidence="2" type="ORF">DEBURN_LOCUS140</name>
</gene>
<evidence type="ECO:0000313" key="3">
    <source>
        <dbReference type="Proteomes" id="UP000789706"/>
    </source>
</evidence>
<evidence type="ECO:0000313" key="2">
    <source>
        <dbReference type="EMBL" id="CAG8432813.1"/>
    </source>
</evidence>
<evidence type="ECO:0000256" key="1">
    <source>
        <dbReference type="SAM" id="SignalP"/>
    </source>
</evidence>
<comment type="caution">
    <text evidence="2">The sequence shown here is derived from an EMBL/GenBank/DDBJ whole genome shotgun (WGS) entry which is preliminary data.</text>
</comment>
<dbReference type="OrthoDB" id="2258660at2759"/>
<proteinExistence type="predicted"/>
<sequence>MSNFIAVAVGFLTSSALLYRFESDIENNTNQIRKQLYNSQKQLKAALPNYLNSELKNESLTQPFKTPNNRPQLPIPSISQTQNYVNYRLIPTFKATWNDHIITFANKVTNFDVNETVKTAIIKTKSFAEDRKWTNGKK</sequence>
<dbReference type="EMBL" id="CAJVPK010000004">
    <property type="protein sequence ID" value="CAG8432813.1"/>
    <property type="molecule type" value="Genomic_DNA"/>
</dbReference>
<protein>
    <submittedName>
        <fullName evidence="2">11493_t:CDS:1</fullName>
    </submittedName>
</protein>
<feature type="signal peptide" evidence="1">
    <location>
        <begin position="1"/>
        <end position="18"/>
    </location>
</feature>
<reference evidence="2" key="1">
    <citation type="submission" date="2021-06" db="EMBL/GenBank/DDBJ databases">
        <authorList>
            <person name="Kallberg Y."/>
            <person name="Tangrot J."/>
            <person name="Rosling A."/>
        </authorList>
    </citation>
    <scope>NUCLEOTIDE SEQUENCE</scope>
    <source>
        <strain evidence="2">AZ414A</strain>
    </source>
</reference>
<organism evidence="2 3">
    <name type="scientific">Diversispora eburnea</name>
    <dbReference type="NCBI Taxonomy" id="1213867"/>
    <lineage>
        <taxon>Eukaryota</taxon>
        <taxon>Fungi</taxon>
        <taxon>Fungi incertae sedis</taxon>
        <taxon>Mucoromycota</taxon>
        <taxon>Glomeromycotina</taxon>
        <taxon>Glomeromycetes</taxon>
        <taxon>Diversisporales</taxon>
        <taxon>Diversisporaceae</taxon>
        <taxon>Diversispora</taxon>
    </lineage>
</organism>
<keyword evidence="3" id="KW-1185">Reference proteome</keyword>
<feature type="chain" id="PRO_5040135050" evidence="1">
    <location>
        <begin position="19"/>
        <end position="138"/>
    </location>
</feature>